<keyword evidence="2" id="KW-1185">Reference proteome</keyword>
<sequence length="58" mass="6421">FFTAWQGVEGLQGCDVESGRAERWLRKFRATLHVLQSFTITTSPGDGNLLPSSLVVKL</sequence>
<reference evidence="1" key="1">
    <citation type="journal article" date="2023" name="PLoS Negl. Trop. Dis.">
        <title>A genome sequence for Biomphalaria pfeifferi, the major vector snail for the human-infecting parasite Schistosoma mansoni.</title>
        <authorList>
            <person name="Bu L."/>
            <person name="Lu L."/>
            <person name="Laidemitt M.R."/>
            <person name="Zhang S.M."/>
            <person name="Mutuku M."/>
            <person name="Mkoji G."/>
            <person name="Steinauer M."/>
            <person name="Loker E.S."/>
        </authorList>
    </citation>
    <scope>NUCLEOTIDE SEQUENCE</scope>
    <source>
        <strain evidence="1">KasaAsao</strain>
    </source>
</reference>
<reference evidence="1" key="2">
    <citation type="submission" date="2023-04" db="EMBL/GenBank/DDBJ databases">
        <authorList>
            <person name="Bu L."/>
            <person name="Lu L."/>
            <person name="Laidemitt M.R."/>
            <person name="Zhang S.M."/>
            <person name="Mutuku M."/>
            <person name="Mkoji G."/>
            <person name="Steinauer M."/>
            <person name="Loker E.S."/>
        </authorList>
    </citation>
    <scope>NUCLEOTIDE SEQUENCE</scope>
    <source>
        <strain evidence="1">KasaAsao</strain>
        <tissue evidence="1">Whole Snail</tissue>
    </source>
</reference>
<proteinExistence type="predicted"/>
<dbReference type="AlphaFoldDB" id="A0AAD8APC3"/>
<organism evidence="1 2">
    <name type="scientific">Biomphalaria pfeifferi</name>
    <name type="common">Bloodfluke planorb</name>
    <name type="synonym">Freshwater snail</name>
    <dbReference type="NCBI Taxonomy" id="112525"/>
    <lineage>
        <taxon>Eukaryota</taxon>
        <taxon>Metazoa</taxon>
        <taxon>Spiralia</taxon>
        <taxon>Lophotrochozoa</taxon>
        <taxon>Mollusca</taxon>
        <taxon>Gastropoda</taxon>
        <taxon>Heterobranchia</taxon>
        <taxon>Euthyneura</taxon>
        <taxon>Panpulmonata</taxon>
        <taxon>Hygrophila</taxon>
        <taxon>Lymnaeoidea</taxon>
        <taxon>Planorbidae</taxon>
        <taxon>Biomphalaria</taxon>
    </lineage>
</organism>
<evidence type="ECO:0000313" key="1">
    <source>
        <dbReference type="EMBL" id="KAK0039961.1"/>
    </source>
</evidence>
<comment type="caution">
    <text evidence="1">The sequence shown here is derived from an EMBL/GenBank/DDBJ whole genome shotgun (WGS) entry which is preliminary data.</text>
</comment>
<dbReference type="Proteomes" id="UP001233172">
    <property type="component" value="Unassembled WGS sequence"/>
</dbReference>
<accession>A0AAD8APC3</accession>
<name>A0AAD8APC3_BIOPF</name>
<protein>
    <submittedName>
        <fullName evidence="1">Uncharacterized protein</fullName>
    </submittedName>
</protein>
<evidence type="ECO:0000313" key="2">
    <source>
        <dbReference type="Proteomes" id="UP001233172"/>
    </source>
</evidence>
<dbReference type="EMBL" id="JASAOG010000372">
    <property type="protein sequence ID" value="KAK0039961.1"/>
    <property type="molecule type" value="Genomic_DNA"/>
</dbReference>
<gene>
    <name evidence="1" type="ORF">Bpfe_030614</name>
</gene>
<feature type="non-terminal residue" evidence="1">
    <location>
        <position position="1"/>
    </location>
</feature>